<feature type="domain" description="Probable zinc-ribbon" evidence="2">
    <location>
        <begin position="514"/>
        <end position="555"/>
    </location>
</feature>
<evidence type="ECO:0008006" key="6">
    <source>
        <dbReference type="Google" id="ProtNLM"/>
    </source>
</evidence>
<protein>
    <recommendedName>
        <fullName evidence="6">Zinc-ribbon domain-containing protein</fullName>
    </recommendedName>
</protein>
<feature type="compositionally biased region" description="Basic and acidic residues" evidence="1">
    <location>
        <begin position="222"/>
        <end position="233"/>
    </location>
</feature>
<feature type="region of interest" description="Disordered" evidence="1">
    <location>
        <begin position="655"/>
        <end position="678"/>
    </location>
</feature>
<feature type="compositionally biased region" description="Polar residues" evidence="1">
    <location>
        <begin position="454"/>
        <end position="463"/>
    </location>
</feature>
<feature type="compositionally biased region" description="Basic and acidic residues" evidence="1">
    <location>
        <begin position="102"/>
        <end position="122"/>
    </location>
</feature>
<feature type="compositionally biased region" description="Basic and acidic residues" evidence="1">
    <location>
        <begin position="268"/>
        <end position="281"/>
    </location>
</feature>
<reference evidence="4" key="1">
    <citation type="submission" date="2024-03" db="EMBL/GenBank/DDBJ databases">
        <title>WGS assembly of Saponaria officinalis var. Norfolk2.</title>
        <authorList>
            <person name="Jenkins J."/>
            <person name="Shu S."/>
            <person name="Grimwood J."/>
            <person name="Barry K."/>
            <person name="Goodstein D."/>
            <person name="Schmutz J."/>
            <person name="Leebens-Mack J."/>
            <person name="Osbourn A."/>
        </authorList>
    </citation>
    <scope>NUCLEOTIDE SEQUENCE [LARGE SCALE GENOMIC DNA]</scope>
    <source>
        <strain evidence="4">JIC</strain>
    </source>
</reference>
<gene>
    <name evidence="4" type="ORF">RND81_13G056100</name>
</gene>
<evidence type="ECO:0000313" key="5">
    <source>
        <dbReference type="Proteomes" id="UP001443914"/>
    </source>
</evidence>
<feature type="compositionally biased region" description="Polar residues" evidence="1">
    <location>
        <begin position="656"/>
        <end position="670"/>
    </location>
</feature>
<evidence type="ECO:0000313" key="4">
    <source>
        <dbReference type="EMBL" id="KAK9668377.1"/>
    </source>
</evidence>
<feature type="region of interest" description="Disordered" evidence="1">
    <location>
        <begin position="96"/>
        <end position="322"/>
    </location>
</feature>
<dbReference type="InterPro" id="IPR040244">
    <property type="entry name" value="EDR4-like"/>
</dbReference>
<feature type="compositionally biased region" description="Basic and acidic residues" evidence="1">
    <location>
        <begin position="242"/>
        <end position="255"/>
    </location>
</feature>
<dbReference type="GO" id="GO:1900150">
    <property type="term" value="P:regulation of defense response to fungus"/>
    <property type="evidence" value="ECO:0007669"/>
    <property type="project" value="InterPro"/>
</dbReference>
<dbReference type="Proteomes" id="UP001443914">
    <property type="component" value="Unassembled WGS sequence"/>
</dbReference>
<feature type="compositionally biased region" description="Basic and acidic residues" evidence="1">
    <location>
        <begin position="568"/>
        <end position="577"/>
    </location>
</feature>
<feature type="domain" description="Enhanced disease resistance 4-like N-terminal" evidence="3">
    <location>
        <begin position="3"/>
        <end position="36"/>
    </location>
</feature>
<evidence type="ECO:0000256" key="1">
    <source>
        <dbReference type="SAM" id="MobiDB-lite"/>
    </source>
</evidence>
<evidence type="ECO:0000259" key="3">
    <source>
        <dbReference type="Pfam" id="PF22910"/>
    </source>
</evidence>
<dbReference type="PANTHER" id="PTHR31105">
    <property type="entry name" value="EXTRA-LARGE G-PROTEIN-LIKE"/>
    <property type="match status" value="1"/>
</dbReference>
<organism evidence="4 5">
    <name type="scientific">Saponaria officinalis</name>
    <name type="common">Common soapwort</name>
    <name type="synonym">Lychnis saponaria</name>
    <dbReference type="NCBI Taxonomy" id="3572"/>
    <lineage>
        <taxon>Eukaryota</taxon>
        <taxon>Viridiplantae</taxon>
        <taxon>Streptophyta</taxon>
        <taxon>Embryophyta</taxon>
        <taxon>Tracheophyta</taxon>
        <taxon>Spermatophyta</taxon>
        <taxon>Magnoliopsida</taxon>
        <taxon>eudicotyledons</taxon>
        <taxon>Gunneridae</taxon>
        <taxon>Pentapetalae</taxon>
        <taxon>Caryophyllales</taxon>
        <taxon>Caryophyllaceae</taxon>
        <taxon>Caryophylleae</taxon>
        <taxon>Saponaria</taxon>
    </lineage>
</organism>
<evidence type="ECO:0000259" key="2">
    <source>
        <dbReference type="Pfam" id="PF11331"/>
    </source>
</evidence>
<feature type="region of interest" description="Disordered" evidence="1">
    <location>
        <begin position="412"/>
        <end position="494"/>
    </location>
</feature>
<name>A0AAW1GX40_SAPOF</name>
<feature type="region of interest" description="Disordered" evidence="1">
    <location>
        <begin position="560"/>
        <end position="597"/>
    </location>
</feature>
<dbReference type="InterPro" id="IPR021480">
    <property type="entry name" value="Zinc_ribbon_12"/>
</dbReference>
<feature type="compositionally biased region" description="Polar residues" evidence="1">
    <location>
        <begin position="432"/>
        <end position="446"/>
    </location>
</feature>
<dbReference type="Pfam" id="PF22910">
    <property type="entry name" value="EDR4-like_1st"/>
    <property type="match status" value="1"/>
</dbReference>
<dbReference type="InterPro" id="IPR055126">
    <property type="entry name" value="EDR4-like_N"/>
</dbReference>
<accession>A0AAW1GX40</accession>
<dbReference type="AlphaFoldDB" id="A0AAW1GX40"/>
<dbReference type="PANTHER" id="PTHR31105:SF42">
    <property type="entry name" value="OS02G0258300 PROTEIN"/>
    <property type="match status" value="1"/>
</dbReference>
<comment type="caution">
    <text evidence="4">The sequence shown here is derived from an EMBL/GenBank/DDBJ whole genome shotgun (WGS) entry which is preliminary data.</text>
</comment>
<dbReference type="EMBL" id="JBDFQZ010000013">
    <property type="protein sequence ID" value="KAK9668377.1"/>
    <property type="molecule type" value="Genomic_DNA"/>
</dbReference>
<keyword evidence="5" id="KW-1185">Reference proteome</keyword>
<sequence length="908" mass="100556">MSEVRLVRCPKCDKVLPEPSGYPVYKCGGCGTVLRARKNSVIGDGLLDGSSVVDLDKENFVKEGGIVMESGLTEFHGGLPKSPMRDRFLDDLVKNPGMASRDVSRSPFRERGGSDDFDRDGVDLAARSSNVSKSPMRGRGTTPMSMRTRDVSKSPLREDGSLGGFADVGRSTTRSMNEDVEGNTKQERVAKMTAKNSFDVWLPDDTRDGRSVDNNAGGRRSVWRDRSLDRPDQISEGVKSVVSDEHDLTSERSFDDQSGGIGRNDGGMYRDGRFRSADIGRRARPNVVDGPSSYRPNPNHGYGDPRHSFESGRGPASVQESHLQRAELLRKYKELGDQLSVLDDAEVFSPRYSEPDGRSVDESSRLRHGPVKQFPPDRNFQRPSHFSRGPGLAHNQENMYDFNQPVYKDQFAGQMKRGPHPNQHHDPRDSYVSRSNDSQGRDQYNSLAHRRQGHSATNLTSSYDMAHERYGPQTHDPTKMAHTGPRARSSHPVHQHKRFQVATLNKRLCRPISGGAPFVLCDNCFQLLILPGNVIAKRKKQQVQCGTCSTLISIDLQKKSSDPLSTQDKPDSVHEADVPSQVTNESATKHQRDSSVAASTNVGSYDFDAGGYSIHSMGSEASSGAKGHVVKSTLPENTVGLGSSPSRFSVDERNFDTQSVQSSQPNSSETPMMIRPPPGSPLHHRFVHSSQASEKQIIDKEIPLDDPVHVTDATETDVPFNELPTTGLSEDSDISRESSIVVQSHMDALLNGFAVLTRQGTPVRAEVYVNGQPIPRRLVREAEKLAGPIEPGDYWYDPKAGFWGVMGDRCLGIIPPFIEEFRFPMPEDCSRGDSKVFVNGRELQERDLNLLARRGLPTTRDMYYVVDISGKVVDEQTRDFVVNLGRLAPSVERNKRGFGMQVPELLDD</sequence>
<feature type="region of interest" description="Disordered" evidence="1">
    <location>
        <begin position="349"/>
        <end position="397"/>
    </location>
</feature>
<dbReference type="Pfam" id="PF11331">
    <property type="entry name" value="Zn_ribbon_12"/>
    <property type="match status" value="1"/>
</dbReference>
<proteinExistence type="predicted"/>
<feature type="compositionally biased region" description="Basic and acidic residues" evidence="1">
    <location>
        <begin position="147"/>
        <end position="160"/>
    </location>
</feature>
<feature type="compositionally biased region" description="Basic and acidic residues" evidence="1">
    <location>
        <begin position="353"/>
        <end position="365"/>
    </location>
</feature>